<evidence type="ECO:0000256" key="3">
    <source>
        <dbReference type="PROSITE-ProRule" id="PRU00182"/>
    </source>
</evidence>
<name>A0A087CH04_9BIFI</name>
<accession>A0A087CH04</accession>
<gene>
    <name evidence="6" type="ORF">BPSY_1404</name>
</gene>
<proteinExistence type="inferred from homology"/>
<keyword evidence="7" id="KW-1185">Reference proteome</keyword>
<comment type="caution">
    <text evidence="6">The sequence shown here is derived from an EMBL/GenBank/DDBJ whole genome shotgun (WGS) entry which is preliminary data.</text>
</comment>
<dbReference type="PIRSF" id="PIRSF005578">
    <property type="entry name" value="TlyA"/>
    <property type="match status" value="1"/>
</dbReference>
<dbReference type="eggNOG" id="COG1189">
    <property type="taxonomic scope" value="Bacteria"/>
</dbReference>
<dbReference type="EC" id="2.1.1.226" evidence="6"/>
<feature type="region of interest" description="Disordered" evidence="4">
    <location>
        <begin position="1"/>
        <end position="32"/>
    </location>
</feature>
<dbReference type="SUPFAM" id="SSF53335">
    <property type="entry name" value="S-adenosyl-L-methionine-dependent methyltransferases"/>
    <property type="match status" value="1"/>
</dbReference>
<dbReference type="Pfam" id="PF01728">
    <property type="entry name" value="FtsJ"/>
    <property type="match status" value="1"/>
</dbReference>
<dbReference type="AlphaFoldDB" id="A0A087CH04"/>
<evidence type="ECO:0000256" key="2">
    <source>
        <dbReference type="ARBA" id="ARBA00029460"/>
    </source>
</evidence>
<dbReference type="GO" id="GO:0003723">
    <property type="term" value="F:RNA binding"/>
    <property type="evidence" value="ECO:0007669"/>
    <property type="project" value="UniProtKB-KW"/>
</dbReference>
<dbReference type="InterPro" id="IPR029063">
    <property type="entry name" value="SAM-dependent_MTases_sf"/>
</dbReference>
<dbReference type="GO" id="GO:0008168">
    <property type="term" value="F:methyltransferase activity"/>
    <property type="evidence" value="ECO:0007669"/>
    <property type="project" value="UniProtKB-KW"/>
</dbReference>
<dbReference type="NCBIfam" id="TIGR00478">
    <property type="entry name" value="tly"/>
    <property type="match status" value="1"/>
</dbReference>
<dbReference type="CDD" id="cd02440">
    <property type="entry name" value="AdoMet_MTases"/>
    <property type="match status" value="1"/>
</dbReference>
<dbReference type="Pfam" id="PF01479">
    <property type="entry name" value="S4"/>
    <property type="match status" value="1"/>
</dbReference>
<keyword evidence="6" id="KW-0489">Methyltransferase</keyword>
<organism evidence="6 7">
    <name type="scientific">Bifidobacterium psychraerophilum</name>
    <dbReference type="NCBI Taxonomy" id="218140"/>
    <lineage>
        <taxon>Bacteria</taxon>
        <taxon>Bacillati</taxon>
        <taxon>Actinomycetota</taxon>
        <taxon>Actinomycetes</taxon>
        <taxon>Bifidobacteriales</taxon>
        <taxon>Bifidobacteriaceae</taxon>
        <taxon>Bifidobacterium</taxon>
    </lineage>
</organism>
<dbReference type="PANTHER" id="PTHR32319:SF0">
    <property type="entry name" value="BACTERIAL HEMOLYSIN-LIKE PROTEIN"/>
    <property type="match status" value="1"/>
</dbReference>
<dbReference type="InterPro" id="IPR036986">
    <property type="entry name" value="S4_RNA-bd_sf"/>
</dbReference>
<feature type="domain" description="RNA-binding S4" evidence="5">
    <location>
        <begin position="38"/>
        <end position="102"/>
    </location>
</feature>
<protein>
    <submittedName>
        <fullName evidence="6">Hemolysin A</fullName>
        <ecNumber evidence="6">2.1.1.226</ecNumber>
        <ecNumber evidence="6">2.1.1.227</ecNumber>
    </submittedName>
</protein>
<dbReference type="EMBL" id="JGZI01000009">
    <property type="protein sequence ID" value="KFI82554.1"/>
    <property type="molecule type" value="Genomic_DNA"/>
</dbReference>
<sequence length="282" mass="30296">MTSAGAEGRISAGGRDSEHAGAARSGTRDADASAHDVRRLDAAIVLRGLADSRSRAQRLIKADAVRVNDVIARKASQPVLDADTITLDKGDDYASRGAYKLLGALEHFMPLGLPSPAGRNCLDIGASTGGFTDVLLRNGARSVVALDVGHGQLIERLRRDPRVIAIEGMNIRDVDRSRLPFAPDYVVSDVSFISLTYVIPVIAAISSGDTHCVLLVKPQFEVGREQLGRHGIVTDESNRLQSVEHVRQCAQDHGFTVEGCIPSPIVGTHGNVEFLLWLHRSL</sequence>
<dbReference type="InterPro" id="IPR047048">
    <property type="entry name" value="TlyA"/>
</dbReference>
<evidence type="ECO:0000259" key="5">
    <source>
        <dbReference type="SMART" id="SM00363"/>
    </source>
</evidence>
<dbReference type="Gene3D" id="3.10.290.10">
    <property type="entry name" value="RNA-binding S4 domain"/>
    <property type="match status" value="1"/>
</dbReference>
<reference evidence="6 7" key="1">
    <citation type="submission" date="2014-03" db="EMBL/GenBank/DDBJ databases">
        <title>Genomics of Bifidobacteria.</title>
        <authorList>
            <person name="Ventura M."/>
            <person name="Milani C."/>
            <person name="Lugli G.A."/>
        </authorList>
    </citation>
    <scope>NUCLEOTIDE SEQUENCE [LARGE SCALE GENOMIC DNA]</scope>
    <source>
        <strain evidence="6 7">LMG 21775</strain>
    </source>
</reference>
<dbReference type="EC" id="2.1.1.227" evidence="6"/>
<dbReference type="PANTHER" id="PTHR32319">
    <property type="entry name" value="BACTERIAL HEMOLYSIN-LIKE PROTEIN"/>
    <property type="match status" value="1"/>
</dbReference>
<dbReference type="PROSITE" id="PS50889">
    <property type="entry name" value="S4"/>
    <property type="match status" value="1"/>
</dbReference>
<evidence type="ECO:0000313" key="6">
    <source>
        <dbReference type="EMBL" id="KFI82554.1"/>
    </source>
</evidence>
<dbReference type="RefSeq" id="WP_274518465.1">
    <property type="nucleotide sequence ID" value="NZ_JGZI01000009.1"/>
</dbReference>
<evidence type="ECO:0000313" key="7">
    <source>
        <dbReference type="Proteomes" id="UP000029050"/>
    </source>
</evidence>
<dbReference type="SMART" id="SM00363">
    <property type="entry name" value="S4"/>
    <property type="match status" value="1"/>
</dbReference>
<dbReference type="Proteomes" id="UP000029050">
    <property type="component" value="Unassembled WGS sequence"/>
</dbReference>
<dbReference type="STRING" id="218140.BPSY_1404"/>
<keyword evidence="1 3" id="KW-0694">RNA-binding</keyword>
<dbReference type="InterPro" id="IPR002942">
    <property type="entry name" value="S4_RNA-bd"/>
</dbReference>
<dbReference type="Gene3D" id="3.40.50.150">
    <property type="entry name" value="Vaccinia Virus protein VP39"/>
    <property type="match status" value="1"/>
</dbReference>
<dbReference type="InterPro" id="IPR002877">
    <property type="entry name" value="RNA_MeTrfase_FtsJ_dom"/>
</dbReference>
<dbReference type="CDD" id="cd00165">
    <property type="entry name" value="S4"/>
    <property type="match status" value="1"/>
</dbReference>
<dbReference type="GO" id="GO:0032259">
    <property type="term" value="P:methylation"/>
    <property type="evidence" value="ECO:0007669"/>
    <property type="project" value="UniProtKB-KW"/>
</dbReference>
<dbReference type="SUPFAM" id="SSF55174">
    <property type="entry name" value="Alpha-L RNA-binding motif"/>
    <property type="match status" value="1"/>
</dbReference>
<evidence type="ECO:0000256" key="1">
    <source>
        <dbReference type="ARBA" id="ARBA00022884"/>
    </source>
</evidence>
<dbReference type="InterPro" id="IPR004538">
    <property type="entry name" value="Hemolysin_A/TlyA"/>
</dbReference>
<keyword evidence="6" id="KW-0808">Transferase</keyword>
<comment type="similarity">
    <text evidence="2">Belongs to the TlyA family.</text>
</comment>
<feature type="compositionally biased region" description="Basic and acidic residues" evidence="4">
    <location>
        <begin position="15"/>
        <end position="32"/>
    </location>
</feature>
<evidence type="ECO:0000256" key="4">
    <source>
        <dbReference type="SAM" id="MobiDB-lite"/>
    </source>
</evidence>